<sequence length="397" mass="39815">MEQRLEAALEALAAQDAPPAAVSVSGLIETGRAARRRRGRVAITLSTALAVCAALGVGVAAENGGEHGPGQTGSGTPSPTASVGADPAAPIIAFGWLPAGSDGEYEVDQSATGPDYLKPVDLKTGWIPLDGPGTSEVQVWGPGAQILTAGVQGAGSGASPGHGAASAGLVQGHPAWWAGGAPGSASAARNESLDLQWQYAPGAWATVMLNNAKTDSANGLMMLRVAQSLVIGPADRNPLPFRIPALPAGLHVDSVSIDLRQRTGARVGAAALRLCLTSPCAANDETGGLVISQSSTLWTANSSLAVDGAPDVLPNGNVDIAADGSETPVTVDGRAGRLYVQGTGATLLITDGTTRILVQAAGAEYRAVGGRTGLLAFAASIAWLGTDPAHWTTQVIG</sequence>
<reference evidence="3" key="1">
    <citation type="submission" date="2021-04" db="EMBL/GenBank/DDBJ databases">
        <title>Genome based classification of Actinospica acidithermotolerans sp. nov., an actinobacterium isolated from an Indonesian hot spring.</title>
        <authorList>
            <person name="Kusuma A.B."/>
            <person name="Putra K.E."/>
            <person name="Nafisah S."/>
            <person name="Loh J."/>
            <person name="Nouioui I."/>
            <person name="Goodfellow M."/>
        </authorList>
    </citation>
    <scope>NUCLEOTIDE SEQUENCE</scope>
    <source>
        <strain evidence="3">CSCA 57</strain>
    </source>
</reference>
<dbReference type="SUPFAM" id="SSF51126">
    <property type="entry name" value="Pectin lyase-like"/>
    <property type="match status" value="1"/>
</dbReference>
<keyword evidence="4" id="KW-1185">Reference proteome</keyword>
<dbReference type="Proteomes" id="UP000675781">
    <property type="component" value="Unassembled WGS sequence"/>
</dbReference>
<accession>A0A941IU40</accession>
<dbReference type="AlphaFoldDB" id="A0A941IU40"/>
<gene>
    <name evidence="3" type="ORF">KDL01_26530</name>
</gene>
<dbReference type="EMBL" id="JAGSOG010000166">
    <property type="protein sequence ID" value="MBR7836863.1"/>
    <property type="molecule type" value="Genomic_DNA"/>
</dbReference>
<comment type="caution">
    <text evidence="3">The sequence shown here is derived from an EMBL/GenBank/DDBJ whole genome shotgun (WGS) entry which is preliminary data.</text>
</comment>
<evidence type="ECO:0000256" key="1">
    <source>
        <dbReference type="SAM" id="MobiDB-lite"/>
    </source>
</evidence>
<keyword evidence="2" id="KW-1133">Transmembrane helix</keyword>
<feature type="compositionally biased region" description="Low complexity" evidence="1">
    <location>
        <begin position="74"/>
        <end position="84"/>
    </location>
</feature>
<protein>
    <submittedName>
        <fullName evidence="3">Uncharacterized protein</fullName>
    </submittedName>
</protein>
<dbReference type="RefSeq" id="WP_212531335.1">
    <property type="nucleotide sequence ID" value="NZ_JAGSOG010000166.1"/>
</dbReference>
<name>A0A941IU40_9ACTN</name>
<feature type="region of interest" description="Disordered" evidence="1">
    <location>
        <begin position="63"/>
        <end position="85"/>
    </location>
</feature>
<keyword evidence="2" id="KW-0812">Transmembrane</keyword>
<proteinExistence type="predicted"/>
<evidence type="ECO:0000313" key="4">
    <source>
        <dbReference type="Proteomes" id="UP000675781"/>
    </source>
</evidence>
<feature type="transmembrane region" description="Helical" evidence="2">
    <location>
        <begin position="41"/>
        <end position="61"/>
    </location>
</feature>
<evidence type="ECO:0000313" key="3">
    <source>
        <dbReference type="EMBL" id="MBR7836863.1"/>
    </source>
</evidence>
<organism evidence="3 4">
    <name type="scientific">Actinospica durhamensis</name>
    <dbReference type="NCBI Taxonomy" id="1508375"/>
    <lineage>
        <taxon>Bacteria</taxon>
        <taxon>Bacillati</taxon>
        <taxon>Actinomycetota</taxon>
        <taxon>Actinomycetes</taxon>
        <taxon>Catenulisporales</taxon>
        <taxon>Actinospicaceae</taxon>
        <taxon>Actinospica</taxon>
    </lineage>
</organism>
<evidence type="ECO:0000256" key="2">
    <source>
        <dbReference type="SAM" id="Phobius"/>
    </source>
</evidence>
<keyword evidence="2" id="KW-0472">Membrane</keyword>
<dbReference type="InterPro" id="IPR011050">
    <property type="entry name" value="Pectin_lyase_fold/virulence"/>
</dbReference>